<feature type="compositionally biased region" description="Polar residues" evidence="1">
    <location>
        <begin position="81"/>
        <end position="93"/>
    </location>
</feature>
<dbReference type="CDD" id="cd22966">
    <property type="entry name" value="DD_DYDC-like"/>
    <property type="match status" value="1"/>
</dbReference>
<accession>U6M3P2</accession>
<dbReference type="Proteomes" id="UP000030763">
    <property type="component" value="Unassembled WGS sequence"/>
</dbReference>
<feature type="compositionally biased region" description="Acidic residues" evidence="1">
    <location>
        <begin position="329"/>
        <end position="340"/>
    </location>
</feature>
<dbReference type="EMBL" id="HG719760">
    <property type="protein sequence ID" value="CDJ58626.1"/>
    <property type="molecule type" value="Genomic_DNA"/>
</dbReference>
<feature type="region of interest" description="Disordered" evidence="1">
    <location>
        <begin position="297"/>
        <end position="340"/>
    </location>
</feature>
<dbReference type="OMA" id="FREVEWV"/>
<dbReference type="GeneID" id="25334259"/>
<evidence type="ECO:0000256" key="1">
    <source>
        <dbReference type="SAM" id="MobiDB-lite"/>
    </source>
</evidence>
<feature type="compositionally biased region" description="Acidic residues" evidence="1">
    <location>
        <begin position="426"/>
        <end position="435"/>
    </location>
</feature>
<evidence type="ECO:0008006" key="4">
    <source>
        <dbReference type="Google" id="ProtNLM"/>
    </source>
</evidence>
<feature type="compositionally biased region" description="Basic and acidic residues" evidence="1">
    <location>
        <begin position="395"/>
        <end position="416"/>
    </location>
</feature>
<feature type="region of interest" description="Disordered" evidence="1">
    <location>
        <begin position="185"/>
        <end position="236"/>
    </location>
</feature>
<dbReference type="InterPro" id="IPR049630">
    <property type="entry name" value="DYDC-like_DD"/>
</dbReference>
<feature type="compositionally biased region" description="Acidic residues" evidence="1">
    <location>
        <begin position="206"/>
        <end position="215"/>
    </location>
</feature>
<reference evidence="2" key="1">
    <citation type="submission" date="2013-10" db="EMBL/GenBank/DDBJ databases">
        <title>Genomic analysis of the causative agents of coccidiosis in chickens.</title>
        <authorList>
            <person name="Reid A.J."/>
            <person name="Blake D."/>
            <person name="Billington K."/>
            <person name="Browne H."/>
            <person name="Dunn M."/>
            <person name="Hung S."/>
            <person name="Kawahara F."/>
            <person name="Miranda-Saavedra D."/>
            <person name="Mourier T."/>
            <person name="Nagra H."/>
            <person name="Otto T.D."/>
            <person name="Rawlings N."/>
            <person name="Sanchez A."/>
            <person name="Sanders M."/>
            <person name="Subramaniam C."/>
            <person name="Tay Y."/>
            <person name="Dear P."/>
            <person name="Doerig C."/>
            <person name="Gruber A."/>
            <person name="Parkinson J."/>
            <person name="Shirley M."/>
            <person name="Wan K.L."/>
            <person name="Berriman M."/>
            <person name="Tomley F."/>
            <person name="Pain A."/>
        </authorList>
    </citation>
    <scope>NUCLEOTIDE SEQUENCE [LARGE SCALE GENOMIC DNA]</scope>
    <source>
        <strain evidence="2">Weybridge</strain>
    </source>
</reference>
<reference evidence="2" key="2">
    <citation type="submission" date="2013-10" db="EMBL/GenBank/DDBJ databases">
        <authorList>
            <person name="Aslett M."/>
        </authorList>
    </citation>
    <scope>NUCLEOTIDE SEQUENCE [LARGE SCALE GENOMIC DNA]</scope>
    <source>
        <strain evidence="2">Weybridge</strain>
    </source>
</reference>
<organism evidence="2 3">
    <name type="scientific">Eimeria maxima</name>
    <name type="common">Coccidian parasite</name>
    <dbReference type="NCBI Taxonomy" id="5804"/>
    <lineage>
        <taxon>Eukaryota</taxon>
        <taxon>Sar</taxon>
        <taxon>Alveolata</taxon>
        <taxon>Apicomplexa</taxon>
        <taxon>Conoidasida</taxon>
        <taxon>Coccidia</taxon>
        <taxon>Eucoccidiorida</taxon>
        <taxon>Eimeriorina</taxon>
        <taxon>Eimeriidae</taxon>
        <taxon>Eimeria</taxon>
    </lineage>
</organism>
<feature type="compositionally biased region" description="Basic and acidic residues" evidence="1">
    <location>
        <begin position="192"/>
        <end position="205"/>
    </location>
</feature>
<protein>
    <recommendedName>
        <fullName evidence="4">Dpy-30 motif-containing protein</fullName>
    </recommendedName>
</protein>
<dbReference type="RefSeq" id="XP_013335274.1">
    <property type="nucleotide sequence ID" value="XM_013479820.1"/>
</dbReference>
<feature type="region of interest" description="Disordered" evidence="1">
    <location>
        <begin position="378"/>
        <end position="450"/>
    </location>
</feature>
<sequence>MVSGAGATEMEEDACCSDTAAALASYLQGSVAKTLAEGIAATIKAQPEDPPLFLSRWLLQYVEQRKKRLEASSAAPRVASVEQQTQSTEMQASPKQLDLGNAIAKDNQAIQAFREVEWVEEESLVKLLNHLKEKLGATGVYLAKYEEHPASKEEEAAATLRYIAADDTHSYMLNNCLREEEGLTWDLLQDDEPTKELEGTSKDSKDEDDADDEETVADKEAENSSPSGNARGDEVNKTVTRKTVIVDEVLDNPRIRFFGITRPGSYMAVSIELAEVANTDSVLALFNWMKEKKAREEAIAASQEQEETASAASGESGAPPTDFGGVEGNEGDSNEDEDTLDEAPEMLSASEVQNLEQDLSELQQKCLIKLQQLQEQRQGETLQQLDEKEAEEIAEAERRRQEQEERRREIAEERKAAKLALKSGEENEGADDESVDSLSLQGESDDGKKEEEVIIPPALSRECVVEAIAAQATLEAFNDEVLTPLKENLSLSRRYIADSPALVSAGAACALLLGYDVKVLKVRPAAKESPWNWNRLRQLLTPAFADSMLAFDPKAPRHYKDKENSLRFIMEMLDIELQVEDEQPQAPLEILLSSWVTYAVKARRAQLILQRETLKRTALMQRAPAPQLPELVELDADYECIEDVEV</sequence>
<gene>
    <name evidence="2" type="ORF">EMWEY_00002730</name>
</gene>
<feature type="compositionally biased region" description="Low complexity" evidence="1">
    <location>
        <begin position="299"/>
        <end position="318"/>
    </location>
</feature>
<dbReference type="InterPro" id="IPR007858">
    <property type="entry name" value="Dpy-30_motif"/>
</dbReference>
<dbReference type="Gene3D" id="1.20.890.10">
    <property type="entry name" value="cAMP-dependent protein kinase regulatory subunit, dimerization-anchoring domain"/>
    <property type="match status" value="1"/>
</dbReference>
<dbReference type="OrthoDB" id="432281at2759"/>
<proteinExistence type="predicted"/>
<evidence type="ECO:0000313" key="2">
    <source>
        <dbReference type="EMBL" id="CDJ58626.1"/>
    </source>
</evidence>
<name>U6M3P2_EIMMA</name>
<feature type="region of interest" description="Disordered" evidence="1">
    <location>
        <begin position="72"/>
        <end position="93"/>
    </location>
</feature>
<dbReference type="Pfam" id="PF05186">
    <property type="entry name" value="Dpy-30"/>
    <property type="match status" value="1"/>
</dbReference>
<dbReference type="AlphaFoldDB" id="U6M3P2"/>
<keyword evidence="3" id="KW-1185">Reference proteome</keyword>
<evidence type="ECO:0000313" key="3">
    <source>
        <dbReference type="Proteomes" id="UP000030763"/>
    </source>
</evidence>
<dbReference type="VEuPathDB" id="ToxoDB:EMWEY_00002730"/>